<dbReference type="InterPro" id="IPR006130">
    <property type="entry name" value="Asp/Orn_carbamoylTrfase"/>
</dbReference>
<dbReference type="PANTHER" id="PTHR45753:SF6">
    <property type="entry name" value="ASPARTATE CARBAMOYLTRANSFERASE"/>
    <property type="match status" value="1"/>
</dbReference>
<dbReference type="GO" id="GO:0006520">
    <property type="term" value="P:amino acid metabolic process"/>
    <property type="evidence" value="ECO:0007669"/>
    <property type="project" value="InterPro"/>
</dbReference>
<dbReference type="PATRIC" id="fig|1618551.3.peg.374"/>
<dbReference type="EC" id="2.1.3.2" evidence="3 8"/>
<evidence type="ECO:0000313" key="13">
    <source>
        <dbReference type="Proteomes" id="UP000034690"/>
    </source>
</evidence>
<dbReference type="PRINTS" id="PR00101">
    <property type="entry name" value="ATCASE"/>
</dbReference>
<dbReference type="PANTHER" id="PTHR45753">
    <property type="entry name" value="ORNITHINE CARBAMOYLTRANSFERASE, MITOCHONDRIAL"/>
    <property type="match status" value="1"/>
</dbReference>
<dbReference type="NCBIfam" id="NF002032">
    <property type="entry name" value="PRK00856.1"/>
    <property type="match status" value="1"/>
</dbReference>
<dbReference type="AlphaFoldDB" id="A0A0G0NEN5"/>
<comment type="function">
    <text evidence="6">Catalyzes the condensation of carbamoyl phosphate and aspartate to form carbamoyl aspartate and inorganic phosphate, the committed step in the de novo pyrimidine nucleotide biosynthesis pathway.</text>
</comment>
<evidence type="ECO:0000256" key="3">
    <source>
        <dbReference type="ARBA" id="ARBA00013008"/>
    </source>
</evidence>
<comment type="pathway">
    <text evidence="1">Pyrimidine metabolism; UMP biosynthesis via de novo pathway; (S)-dihydroorotate from bicarbonate: step 2/3.</text>
</comment>
<evidence type="ECO:0000256" key="8">
    <source>
        <dbReference type="NCBIfam" id="TIGR00670"/>
    </source>
</evidence>
<dbReference type="Gene3D" id="3.40.50.1370">
    <property type="entry name" value="Aspartate/ornithine carbamoyltransferase"/>
    <property type="match status" value="2"/>
</dbReference>
<dbReference type="Proteomes" id="UP000034690">
    <property type="component" value="Unassembled WGS sequence"/>
</dbReference>
<evidence type="ECO:0000256" key="4">
    <source>
        <dbReference type="ARBA" id="ARBA00022679"/>
    </source>
</evidence>
<comment type="similarity">
    <text evidence="2">Belongs to the aspartate/ornithine carbamoyltransferase superfamily. ATCase family.</text>
</comment>
<dbReference type="InterPro" id="IPR006132">
    <property type="entry name" value="Asp/Orn_carbamoyltranf_P-bd"/>
</dbReference>
<evidence type="ECO:0000256" key="6">
    <source>
        <dbReference type="ARBA" id="ARBA00043884"/>
    </source>
</evidence>
<feature type="domain" description="Aspartate/ornithine carbamoyltransferase carbamoyl-P binding" evidence="11">
    <location>
        <begin position="32"/>
        <end position="173"/>
    </location>
</feature>
<name>A0A0G0NEN5_9BACT</name>
<evidence type="ECO:0000256" key="1">
    <source>
        <dbReference type="ARBA" id="ARBA00004852"/>
    </source>
</evidence>
<dbReference type="InterPro" id="IPR036901">
    <property type="entry name" value="Asp/Orn_carbamoylTrfase_sf"/>
</dbReference>
<dbReference type="GO" id="GO:0004070">
    <property type="term" value="F:aspartate carbamoyltransferase activity"/>
    <property type="evidence" value="ECO:0007669"/>
    <property type="project" value="UniProtKB-UniRule"/>
</dbReference>
<evidence type="ECO:0000313" key="12">
    <source>
        <dbReference type="EMBL" id="KKR13963.1"/>
    </source>
</evidence>
<dbReference type="InterPro" id="IPR006131">
    <property type="entry name" value="Asp_carbamoyltransf_Asp/Orn-bd"/>
</dbReference>
<accession>A0A0G0NEN5</accession>
<dbReference type="FunFam" id="3.40.50.1370:FF:000002">
    <property type="entry name" value="Aspartate carbamoyltransferase 2"/>
    <property type="match status" value="1"/>
</dbReference>
<dbReference type="GO" id="GO:0016597">
    <property type="term" value="F:amino acid binding"/>
    <property type="evidence" value="ECO:0007669"/>
    <property type="project" value="InterPro"/>
</dbReference>
<evidence type="ECO:0000256" key="9">
    <source>
        <dbReference type="RuleBase" id="RU003634"/>
    </source>
</evidence>
<dbReference type="EMBL" id="LBWQ01000007">
    <property type="protein sequence ID" value="KKR13963.1"/>
    <property type="molecule type" value="Genomic_DNA"/>
</dbReference>
<comment type="catalytic activity">
    <reaction evidence="7">
        <text>carbamoyl phosphate + L-aspartate = N-carbamoyl-L-aspartate + phosphate + H(+)</text>
        <dbReference type="Rhea" id="RHEA:20013"/>
        <dbReference type="ChEBI" id="CHEBI:15378"/>
        <dbReference type="ChEBI" id="CHEBI:29991"/>
        <dbReference type="ChEBI" id="CHEBI:32814"/>
        <dbReference type="ChEBI" id="CHEBI:43474"/>
        <dbReference type="ChEBI" id="CHEBI:58228"/>
        <dbReference type="EC" id="2.1.3.2"/>
    </reaction>
</comment>
<sequence length="338" mass="37784">MALPLDFDPRQRGTPDFLYHSAEHLNGNLKGKDILSVHQFDTVTLDYIYSWSQEMAAIVNRGYRADWLSRKILVNLFYEPSTRTSSSFTSAMERLAGSVIPINEVKYSSVEKGEDLEDTVRTLECYADVIVLRHPEIGSAAIAAEAVSVPLINAGDGVGEHPTQALLDYVTVRKEQGRVDDLTVTMLGDMKHGRTVHSLARLLSLYEVKLNYVSPEILRMPPEIIEELSAKGAEQSEYEDLAEVLPETDVLYVTRVQKERFDDPTVYESVKGLYVVTPETLQAGKESLTIMHPLPRVGEILKSVDSYTHNAAYFRQMDNGLHVRMVLLAGVLGKLPTT</sequence>
<dbReference type="Pfam" id="PF02729">
    <property type="entry name" value="OTCace_N"/>
    <property type="match status" value="1"/>
</dbReference>
<keyword evidence="5" id="KW-0665">Pyrimidine biosynthesis</keyword>
<dbReference type="Pfam" id="PF00185">
    <property type="entry name" value="OTCace"/>
    <property type="match status" value="1"/>
</dbReference>
<protein>
    <recommendedName>
        <fullName evidence="3 8">Aspartate carbamoyltransferase</fullName>
        <ecNumber evidence="3 8">2.1.3.2</ecNumber>
    </recommendedName>
</protein>
<evidence type="ECO:0000256" key="2">
    <source>
        <dbReference type="ARBA" id="ARBA00008896"/>
    </source>
</evidence>
<evidence type="ECO:0000256" key="7">
    <source>
        <dbReference type="ARBA" id="ARBA00048859"/>
    </source>
</evidence>
<feature type="domain" description="Aspartate/ornithine carbamoyltransferase Asp/Orn-binding" evidence="10">
    <location>
        <begin position="181"/>
        <end position="329"/>
    </location>
</feature>
<dbReference type="GO" id="GO:0006207">
    <property type="term" value="P:'de novo' pyrimidine nucleobase biosynthetic process"/>
    <property type="evidence" value="ECO:0007669"/>
    <property type="project" value="InterPro"/>
</dbReference>
<evidence type="ECO:0000256" key="5">
    <source>
        <dbReference type="ARBA" id="ARBA00022975"/>
    </source>
</evidence>
<comment type="caution">
    <text evidence="12">The sequence shown here is derived from an EMBL/GenBank/DDBJ whole genome shotgun (WGS) entry which is preliminary data.</text>
</comment>
<dbReference type="NCBIfam" id="TIGR00670">
    <property type="entry name" value="asp_carb_tr"/>
    <property type="match status" value="1"/>
</dbReference>
<reference evidence="12 13" key="1">
    <citation type="journal article" date="2015" name="Nature">
        <title>rRNA introns, odd ribosomes, and small enigmatic genomes across a large radiation of phyla.</title>
        <authorList>
            <person name="Brown C.T."/>
            <person name="Hug L.A."/>
            <person name="Thomas B.C."/>
            <person name="Sharon I."/>
            <person name="Castelle C.J."/>
            <person name="Singh A."/>
            <person name="Wilkins M.J."/>
            <person name="Williams K.H."/>
            <person name="Banfield J.F."/>
        </authorList>
    </citation>
    <scope>NUCLEOTIDE SEQUENCE [LARGE SCALE GENOMIC DNA]</scope>
</reference>
<dbReference type="UniPathway" id="UPA00070">
    <property type="reaction ID" value="UER00116"/>
</dbReference>
<keyword evidence="4 9" id="KW-0808">Transferase</keyword>
<dbReference type="GO" id="GO:0044205">
    <property type="term" value="P:'de novo' UMP biosynthetic process"/>
    <property type="evidence" value="ECO:0007669"/>
    <property type="project" value="UniProtKB-UniPathway"/>
</dbReference>
<evidence type="ECO:0000259" key="10">
    <source>
        <dbReference type="Pfam" id="PF00185"/>
    </source>
</evidence>
<dbReference type="InterPro" id="IPR002082">
    <property type="entry name" value="Asp_carbamoyltransf"/>
</dbReference>
<gene>
    <name evidence="12" type="ORF">UT40_C0007G0005</name>
</gene>
<dbReference type="PROSITE" id="PS00097">
    <property type="entry name" value="CARBAMOYLTRANSFERASE"/>
    <property type="match status" value="1"/>
</dbReference>
<proteinExistence type="inferred from homology"/>
<dbReference type="SUPFAM" id="SSF53671">
    <property type="entry name" value="Aspartate/ornithine carbamoyltransferase"/>
    <property type="match status" value="1"/>
</dbReference>
<organism evidence="12 13">
    <name type="scientific">Candidatus Woesebacteria bacterium GW2011_GWA1_39_21b</name>
    <dbReference type="NCBI Taxonomy" id="1618551"/>
    <lineage>
        <taxon>Bacteria</taxon>
        <taxon>Candidatus Woeseibacteriota</taxon>
    </lineage>
</organism>
<dbReference type="PRINTS" id="PR00100">
    <property type="entry name" value="AOTCASE"/>
</dbReference>
<evidence type="ECO:0000259" key="11">
    <source>
        <dbReference type="Pfam" id="PF02729"/>
    </source>
</evidence>